<dbReference type="Proteomes" id="UP000308886">
    <property type="component" value="Unassembled WGS sequence"/>
</dbReference>
<protein>
    <submittedName>
        <fullName evidence="1">Leucine-rich repeat domain-containing protein</fullName>
    </submittedName>
</protein>
<reference evidence="1" key="1">
    <citation type="submission" date="2019-04" db="EMBL/GenBank/DDBJ databases">
        <title>Microbes associate with the intestines of laboratory mice.</title>
        <authorList>
            <person name="Navarre W."/>
            <person name="Wong E."/>
            <person name="Huang K."/>
            <person name="Tropini C."/>
            <person name="Ng K."/>
            <person name="Yu B."/>
        </authorList>
    </citation>
    <scope>NUCLEOTIDE SEQUENCE</scope>
    <source>
        <strain evidence="1">NM73_A23</strain>
    </source>
</reference>
<sequence length="669" mass="72078">MKKRILKSLFAMICMLCSISVSAYDFRVDRIYYNITSATELTCEVTSGSSEYSGAVVIPQEAVYNGNIYKVTSIGSYAFAYCSGLESVVIPNSVTSIGSYAFAYCSGLESVVIPNSVTSIGSYAFAYCSGLESVVIPNSVTSIGSYAFAYCSGLESVVIPNSVTSIGSYAFAYCSGLESVVIPNSVTSIGSYAFAYCSGLSSVVIGSGVISANNIFGGNNPAKVIWLPNTPPSGYGVGGKVNYVANSSYNFNWSTTYIYDHLSSMFESDGVIYVPVNPAERTCDIIDCSYSEKANAIDVEKTVNYKGIAMNVVNIRPYAFYDNDYIKSLKINFFGEIPNYAFYDCDFIPEVHIGSEITNIGNDAFYSCSGLTSATISNQGDIGNDAFYDCSSLAYIDLRNTGSIGTSAFSGCTSAASLRIAPTVTAIGDYAFSGCKKIGDVTIEDRETELTLGSNGSSPLFSDCPLDEVYIGGKIKYDTNSNYGYSPFYRNTSLRTVTITDTETTVYDNEFYGCTNLKNVKIGNGVTSFGMYAFSGCSAIEAFEFGSHVETIGAEAFSDCTSMTKLVSHNPVPPVCGNEALDDINKWECTLYVPATAAEAYKGADQWKNFFFVDDVANYVPTAIDKTVATGNEKTETARYDMSGRRVTKSYKGLVIIRYADGTTAKMMK</sequence>
<proteinExistence type="predicted"/>
<accession>A0AC61QTC9</accession>
<evidence type="ECO:0000313" key="1">
    <source>
        <dbReference type="EMBL" id="TGX83815.1"/>
    </source>
</evidence>
<evidence type="ECO:0000313" key="2">
    <source>
        <dbReference type="Proteomes" id="UP000308886"/>
    </source>
</evidence>
<dbReference type="EMBL" id="SRZC01000002">
    <property type="protein sequence ID" value="TGX83815.1"/>
    <property type="molecule type" value="Genomic_DNA"/>
</dbReference>
<comment type="caution">
    <text evidence="1">The sequence shown here is derived from an EMBL/GenBank/DDBJ whole genome shotgun (WGS) entry which is preliminary data.</text>
</comment>
<keyword evidence="2" id="KW-1185">Reference proteome</keyword>
<organism evidence="1 2">
    <name type="scientific">Palleniella muris</name>
    <dbReference type="NCBI Taxonomy" id="3038145"/>
    <lineage>
        <taxon>Bacteria</taxon>
        <taxon>Pseudomonadati</taxon>
        <taxon>Bacteroidota</taxon>
        <taxon>Bacteroidia</taxon>
        <taxon>Bacteroidales</taxon>
        <taxon>Prevotellaceae</taxon>
        <taxon>Palleniella</taxon>
    </lineage>
</organism>
<gene>
    <name evidence="1" type="ORF">E5358_01145</name>
</gene>
<name>A0AC61QTC9_9BACT</name>